<feature type="domain" description="GH3 middle" evidence="1">
    <location>
        <begin position="336"/>
        <end position="402"/>
    </location>
</feature>
<dbReference type="PANTHER" id="PTHR31901">
    <property type="entry name" value="GH3 DOMAIN-CONTAINING PROTEIN"/>
    <property type="match status" value="1"/>
</dbReference>
<name>A0ABP7NZ26_9GAMM</name>
<reference evidence="3" key="1">
    <citation type="journal article" date="2019" name="Int. J. Syst. Evol. Microbiol.">
        <title>The Global Catalogue of Microorganisms (GCM) 10K type strain sequencing project: providing services to taxonomists for standard genome sequencing and annotation.</title>
        <authorList>
            <consortium name="The Broad Institute Genomics Platform"/>
            <consortium name="The Broad Institute Genome Sequencing Center for Infectious Disease"/>
            <person name="Wu L."/>
            <person name="Ma J."/>
        </authorList>
    </citation>
    <scope>NUCLEOTIDE SEQUENCE [LARGE SCALE GENOMIC DNA]</scope>
    <source>
        <strain evidence="3">JCM 17555</strain>
    </source>
</reference>
<dbReference type="RefSeq" id="WP_344804761.1">
    <property type="nucleotide sequence ID" value="NZ_BAABBO010000007.1"/>
</dbReference>
<dbReference type="EMBL" id="BAABBO010000007">
    <property type="protein sequence ID" value="GAA3956898.1"/>
    <property type="molecule type" value="Genomic_DNA"/>
</dbReference>
<dbReference type="InterPro" id="IPR004993">
    <property type="entry name" value="GH3"/>
</dbReference>
<dbReference type="Pfam" id="PF03321">
    <property type="entry name" value="GH3"/>
    <property type="match status" value="1"/>
</dbReference>
<dbReference type="Proteomes" id="UP001501337">
    <property type="component" value="Unassembled WGS sequence"/>
</dbReference>
<evidence type="ECO:0000313" key="3">
    <source>
        <dbReference type="Proteomes" id="UP001501337"/>
    </source>
</evidence>
<evidence type="ECO:0000313" key="2">
    <source>
        <dbReference type="EMBL" id="GAA3956898.1"/>
    </source>
</evidence>
<dbReference type="PANTHER" id="PTHR31901:SF9">
    <property type="entry name" value="GH3 DOMAIN-CONTAINING PROTEIN"/>
    <property type="match status" value="1"/>
</dbReference>
<proteinExistence type="predicted"/>
<keyword evidence="3" id="KW-1185">Reference proteome</keyword>
<dbReference type="Pfam" id="PF23571">
    <property type="entry name" value="GH3_M"/>
    <property type="match status" value="1"/>
</dbReference>
<gene>
    <name evidence="2" type="ORF">GCM10022278_14330</name>
</gene>
<dbReference type="InterPro" id="IPR055377">
    <property type="entry name" value="GH3_M"/>
</dbReference>
<accession>A0ABP7NZ26</accession>
<comment type="caution">
    <text evidence="2">The sequence shown here is derived from an EMBL/GenBank/DDBJ whole genome shotgun (WGS) entry which is preliminary data.</text>
</comment>
<organism evidence="2 3">
    <name type="scientific">Allohahella marinimesophila</name>
    <dbReference type="NCBI Taxonomy" id="1054972"/>
    <lineage>
        <taxon>Bacteria</taxon>
        <taxon>Pseudomonadati</taxon>
        <taxon>Pseudomonadota</taxon>
        <taxon>Gammaproteobacteria</taxon>
        <taxon>Oceanospirillales</taxon>
        <taxon>Hahellaceae</taxon>
        <taxon>Allohahella</taxon>
    </lineage>
</organism>
<evidence type="ECO:0000259" key="1">
    <source>
        <dbReference type="Pfam" id="PF23571"/>
    </source>
</evidence>
<sequence length="553" mass="61107">MRRLSGLAHGLIRASVQPGRFAYDRSSASLQSLQREKLASLMGAIDGTAFARQHGLSARTSWEDFANNVPMTNYSDWAEPIAAQREQPENRLIDSPVARYQPTSGSTSAVKWIPYTRRFLKELDAAICPWISDMYHRYPGIRTGAHYWSLSWVPTEMRAHTTGHINDDMKLLSFGKRWLVSSTQAVPDAISLAPSSDDSLFATVTYLAARSDLTAMSIWSPTFALGLLEKLSLWRKEVAAVLVYGHWCSHQGSLGYLPCPESEAAADLLLNWDGELSAAFFVNLWPRLSLISAWDTAASAPWAQRLQTLLPQADFQGKGLWSTEGVVTIPYKDDFVLAAGSHVYEFEDIASKQVLPPWALEAGQEVTPILSTGSGLLRYRMNDVLKVTGHQGQLPALRFLGRNDGADIAGEKISTILAQRLLDGLDWPSGLQPVALLAADEGCKSGRPAYVLMVEADVAISSYWRKRHEKSLGQQLEAGLLEHFHYLVARNLNQLGPVRCICHPEARRHFLEACSRRGMIEGNIKVEALRHWTGRLPLDPPVAVASPALSAIS</sequence>
<protein>
    <submittedName>
        <fullName evidence="2">GH3 auxin-responsive promoter family protein</fullName>
    </submittedName>
</protein>